<proteinExistence type="inferred from homology"/>
<evidence type="ECO:0000256" key="10">
    <source>
        <dbReference type="HAMAP-Rule" id="MF_03018"/>
    </source>
</evidence>
<reference evidence="13" key="1">
    <citation type="submission" date="2022-03" db="EMBL/GenBank/DDBJ databases">
        <authorList>
            <person name="Sayadi A."/>
        </authorList>
    </citation>
    <scope>NUCLEOTIDE SEQUENCE</scope>
</reference>
<evidence type="ECO:0000256" key="6">
    <source>
        <dbReference type="ARBA" id="ARBA00023002"/>
    </source>
</evidence>
<dbReference type="GO" id="GO:0071949">
    <property type="term" value="F:FAD binding"/>
    <property type="evidence" value="ECO:0007669"/>
    <property type="project" value="InterPro"/>
</dbReference>
<name>A0A9P0PPM5_ACAOB</name>
<evidence type="ECO:0000256" key="11">
    <source>
        <dbReference type="SAM" id="Phobius"/>
    </source>
</evidence>
<dbReference type="PRINTS" id="PR00420">
    <property type="entry name" value="RNGMNOXGNASE"/>
</dbReference>
<accession>A0A9P0PPM5</accession>
<dbReference type="Proteomes" id="UP001152888">
    <property type="component" value="Unassembled WGS sequence"/>
</dbReference>
<keyword evidence="6 10" id="KW-0560">Oxidoreductase</keyword>
<evidence type="ECO:0000256" key="9">
    <source>
        <dbReference type="ARBA" id="ARBA00047818"/>
    </source>
</evidence>
<evidence type="ECO:0000256" key="2">
    <source>
        <dbReference type="ARBA" id="ARBA00022630"/>
    </source>
</evidence>
<gene>
    <name evidence="13" type="ORF">ACAOBT_LOCUS21803</name>
</gene>
<dbReference type="InterPro" id="IPR027545">
    <property type="entry name" value="Kynurenine_monooxygenase"/>
</dbReference>
<dbReference type="OrthoDB" id="10053569at2759"/>
<keyword evidence="8 10" id="KW-0496">Mitochondrion</keyword>
<dbReference type="EC" id="1.14.13.9" evidence="10"/>
<dbReference type="PANTHER" id="PTHR46028:SF2">
    <property type="entry name" value="KYNURENINE 3-MONOOXYGENASE"/>
    <property type="match status" value="1"/>
</dbReference>
<comment type="function">
    <text evidence="10">Catalyzes the hydroxylation of L-kynurenine (L-Kyn) to form 3-hydroxy-L-kynurenine (L-3OHKyn). Required for synthesis of quinolinic acid.</text>
</comment>
<evidence type="ECO:0000256" key="8">
    <source>
        <dbReference type="ARBA" id="ARBA00023128"/>
    </source>
</evidence>
<keyword evidence="11" id="KW-0812">Transmembrane</keyword>
<dbReference type="GO" id="GO:0034354">
    <property type="term" value="P:'de novo' NAD+ biosynthetic process from L-tryptophan"/>
    <property type="evidence" value="ECO:0007669"/>
    <property type="project" value="UniProtKB-UniRule"/>
</dbReference>
<keyword evidence="2 10" id="KW-0285">Flavoprotein</keyword>
<dbReference type="InterPro" id="IPR002938">
    <property type="entry name" value="FAD-bd"/>
</dbReference>
<evidence type="ECO:0000313" key="14">
    <source>
        <dbReference type="Proteomes" id="UP001152888"/>
    </source>
</evidence>
<comment type="caution">
    <text evidence="13">The sequence shown here is derived from an EMBL/GenBank/DDBJ whole genome shotgun (WGS) entry which is preliminary data.</text>
</comment>
<evidence type="ECO:0000313" key="13">
    <source>
        <dbReference type="EMBL" id="CAH1993894.1"/>
    </source>
</evidence>
<evidence type="ECO:0000256" key="3">
    <source>
        <dbReference type="ARBA" id="ARBA00022642"/>
    </source>
</evidence>
<feature type="domain" description="FAD-binding" evidence="12">
    <location>
        <begin position="7"/>
        <end position="356"/>
    </location>
</feature>
<dbReference type="GO" id="GO:0043420">
    <property type="term" value="P:anthranilate metabolic process"/>
    <property type="evidence" value="ECO:0007669"/>
    <property type="project" value="UniProtKB-UniRule"/>
</dbReference>
<dbReference type="GO" id="GO:0070189">
    <property type="term" value="P:kynurenine metabolic process"/>
    <property type="evidence" value="ECO:0007669"/>
    <property type="project" value="TreeGrafter"/>
</dbReference>
<evidence type="ECO:0000259" key="12">
    <source>
        <dbReference type="Pfam" id="PF01494"/>
    </source>
</evidence>
<dbReference type="Pfam" id="PF01494">
    <property type="entry name" value="FAD_binding_3"/>
    <property type="match status" value="1"/>
</dbReference>
<keyword evidence="4 10" id="KW-0274">FAD</keyword>
<dbReference type="FunFam" id="3.50.50.60:FF:000129">
    <property type="entry name" value="Kynurenine 3-monooxygenase"/>
    <property type="match status" value="1"/>
</dbReference>
<evidence type="ECO:0000256" key="7">
    <source>
        <dbReference type="ARBA" id="ARBA00023033"/>
    </source>
</evidence>
<comment type="cofactor">
    <cofactor evidence="1 10">
        <name>FAD</name>
        <dbReference type="ChEBI" id="CHEBI:57692"/>
    </cofactor>
</comment>
<keyword evidence="7 10" id="KW-0503">Monooxygenase</keyword>
<keyword evidence="10 11" id="KW-0472">Membrane</keyword>
<feature type="transmembrane region" description="Helical" evidence="11">
    <location>
        <begin position="419"/>
        <end position="439"/>
    </location>
</feature>
<dbReference type="Gene3D" id="3.50.50.60">
    <property type="entry name" value="FAD/NAD(P)-binding domain"/>
    <property type="match status" value="1"/>
</dbReference>
<dbReference type="InterPro" id="IPR036188">
    <property type="entry name" value="FAD/NAD-bd_sf"/>
</dbReference>
<comment type="similarity">
    <text evidence="10">Belongs to the aromatic-ring hydroxylase family. KMO subfamily.</text>
</comment>
<keyword evidence="3 10" id="KW-0662">Pyridine nucleotide biosynthesis</keyword>
<dbReference type="HAMAP" id="MF_01971">
    <property type="entry name" value="Kynurenine_monooxygenase"/>
    <property type="match status" value="1"/>
</dbReference>
<comment type="catalytic activity">
    <reaction evidence="9 10">
        <text>L-kynurenine + NADPH + O2 + H(+) = 3-hydroxy-L-kynurenine + NADP(+) + H2O</text>
        <dbReference type="Rhea" id="RHEA:20545"/>
        <dbReference type="ChEBI" id="CHEBI:15377"/>
        <dbReference type="ChEBI" id="CHEBI:15378"/>
        <dbReference type="ChEBI" id="CHEBI:15379"/>
        <dbReference type="ChEBI" id="CHEBI:57783"/>
        <dbReference type="ChEBI" id="CHEBI:57959"/>
        <dbReference type="ChEBI" id="CHEBI:58125"/>
        <dbReference type="ChEBI" id="CHEBI:58349"/>
        <dbReference type="EC" id="1.14.13.9"/>
    </reaction>
</comment>
<dbReference type="AlphaFoldDB" id="A0A9P0PPM5"/>
<keyword evidence="14" id="KW-1185">Reference proteome</keyword>
<evidence type="ECO:0000256" key="4">
    <source>
        <dbReference type="ARBA" id="ARBA00022827"/>
    </source>
</evidence>
<dbReference type="GO" id="GO:0019805">
    <property type="term" value="P:quinolinate biosynthetic process"/>
    <property type="evidence" value="ECO:0007669"/>
    <property type="project" value="UniProtKB-UniRule"/>
</dbReference>
<protein>
    <recommendedName>
        <fullName evidence="10">Kynurenine 3-monooxygenase</fullName>
        <ecNumber evidence="10">1.14.13.9</ecNumber>
    </recommendedName>
    <alternativeName>
        <fullName evidence="10">Kynurenine 3-hydroxylase</fullName>
    </alternativeName>
</protein>
<dbReference type="GO" id="GO:0004502">
    <property type="term" value="F:kynurenine 3-monooxygenase activity"/>
    <property type="evidence" value="ECO:0007669"/>
    <property type="project" value="UniProtKB-UniRule"/>
</dbReference>
<organism evidence="13 14">
    <name type="scientific">Acanthoscelides obtectus</name>
    <name type="common">Bean weevil</name>
    <name type="synonym">Bruchus obtectus</name>
    <dbReference type="NCBI Taxonomy" id="200917"/>
    <lineage>
        <taxon>Eukaryota</taxon>
        <taxon>Metazoa</taxon>
        <taxon>Ecdysozoa</taxon>
        <taxon>Arthropoda</taxon>
        <taxon>Hexapoda</taxon>
        <taxon>Insecta</taxon>
        <taxon>Pterygota</taxon>
        <taxon>Neoptera</taxon>
        <taxon>Endopterygota</taxon>
        <taxon>Coleoptera</taxon>
        <taxon>Polyphaga</taxon>
        <taxon>Cucujiformia</taxon>
        <taxon>Chrysomeloidea</taxon>
        <taxon>Chrysomelidae</taxon>
        <taxon>Bruchinae</taxon>
        <taxon>Bruchini</taxon>
        <taxon>Acanthoscelides</taxon>
    </lineage>
</organism>
<sequence>MYQDRRKVIVIGGGLVGSLCACFMGQKGYHVVLYEKRSDLRKDTYMRGRSINLAISHRGRVALRSVGLEETVLGSAIPMQGRLLHGKTGALQSMPYDPVFNNCIYSIGRNSLNEVLLNAAENYDNVKVKFDHKLVNADIRRGVIRVQNKTTTEVFEETADLIIGADGAYSVLRSAMLMTPMFQFNQTHIEHGYLELYIPASLGDKMTPNHLHIWPRGQFMMIALPNKDTSWTVTLFMPLDNFTSLRDEDSIMYFFENIFPDAVPLIGKNSLVHTFLSTKPSQLISIKCSPHHFGSKFLIIGDAAHAMVPFYGQGMNSGFEDVSVLSELLDKNHLEVKEIIKLYSEMRVQNVQAVCDLAMYNYVEMRDLVMRKSFRARKAVDEVLYKLCPKIWFPLYNSVSFSSLEYRRCLENKKLQDKIYSLLVGVLLLSFLFVFINILRY</sequence>
<comment type="subcellular location">
    <subcellularLocation>
        <location evidence="10">Mitochondrion</location>
    </subcellularLocation>
    <subcellularLocation>
        <location evidence="10">Membrane</location>
        <topology evidence="10">Multi-pass membrane protein</topology>
    </subcellularLocation>
</comment>
<keyword evidence="11" id="KW-1133">Transmembrane helix</keyword>
<keyword evidence="5 10" id="KW-0521">NADP</keyword>
<evidence type="ECO:0000256" key="1">
    <source>
        <dbReference type="ARBA" id="ARBA00001974"/>
    </source>
</evidence>
<evidence type="ECO:0000256" key="5">
    <source>
        <dbReference type="ARBA" id="ARBA00022857"/>
    </source>
</evidence>
<dbReference type="PANTHER" id="PTHR46028">
    <property type="entry name" value="KYNURENINE 3-MONOOXYGENASE"/>
    <property type="match status" value="1"/>
</dbReference>
<dbReference type="EMBL" id="CAKOFQ010007187">
    <property type="protein sequence ID" value="CAH1993894.1"/>
    <property type="molecule type" value="Genomic_DNA"/>
</dbReference>
<dbReference type="GO" id="GO:0006569">
    <property type="term" value="P:L-tryptophan catabolic process"/>
    <property type="evidence" value="ECO:0007669"/>
    <property type="project" value="UniProtKB-UniRule"/>
</dbReference>
<dbReference type="GO" id="GO:0005741">
    <property type="term" value="C:mitochondrial outer membrane"/>
    <property type="evidence" value="ECO:0007669"/>
    <property type="project" value="TreeGrafter"/>
</dbReference>
<comment type="pathway">
    <text evidence="10">Cofactor biosynthesis; NAD(+) biosynthesis; quinolinate from L-kynurenine: step 1/3.</text>
</comment>
<dbReference type="PROSITE" id="PS51257">
    <property type="entry name" value="PROKAR_LIPOPROTEIN"/>
    <property type="match status" value="1"/>
</dbReference>
<dbReference type="SUPFAM" id="SSF51905">
    <property type="entry name" value="FAD/NAD(P)-binding domain"/>
    <property type="match status" value="1"/>
</dbReference>